<proteinExistence type="predicted"/>
<reference evidence="2 3" key="1">
    <citation type="submission" date="2019-02" db="EMBL/GenBank/DDBJ databases">
        <authorList>
            <person name="Li S.-H."/>
        </authorList>
    </citation>
    <scope>NUCLEOTIDE SEQUENCE [LARGE SCALE GENOMIC DNA]</scope>
    <source>
        <strain evidence="2 3">IMCC14385</strain>
    </source>
</reference>
<evidence type="ECO:0000256" key="1">
    <source>
        <dbReference type="SAM" id="SignalP"/>
    </source>
</evidence>
<dbReference type="InterPro" id="IPR018673">
    <property type="entry name" value="DUF2141"/>
</dbReference>
<protein>
    <submittedName>
        <fullName evidence="2">DUF2141 domain-containing protein</fullName>
    </submittedName>
</protein>
<dbReference type="Pfam" id="PF09912">
    <property type="entry name" value="DUF2141"/>
    <property type="match status" value="1"/>
</dbReference>
<accession>A0A5P9NKR7</accession>
<evidence type="ECO:0000313" key="2">
    <source>
        <dbReference type="EMBL" id="QFU76463.1"/>
    </source>
</evidence>
<dbReference type="OrthoDB" id="9788332at2"/>
<organism evidence="2 3">
    <name type="scientific">Halioglobus maricola</name>
    <dbReference type="NCBI Taxonomy" id="2601894"/>
    <lineage>
        <taxon>Bacteria</taxon>
        <taxon>Pseudomonadati</taxon>
        <taxon>Pseudomonadota</taxon>
        <taxon>Gammaproteobacteria</taxon>
        <taxon>Cellvibrionales</taxon>
        <taxon>Halieaceae</taxon>
        <taxon>Halioglobus</taxon>
    </lineage>
</organism>
<dbReference type="AlphaFoldDB" id="A0A5P9NKR7"/>
<dbReference type="KEGG" id="halc:EY643_12780"/>
<feature type="signal peptide" evidence="1">
    <location>
        <begin position="1"/>
        <end position="18"/>
    </location>
</feature>
<name>A0A5P9NKR7_9GAMM</name>
<keyword evidence="3" id="KW-1185">Reference proteome</keyword>
<sequence length="150" mass="16104">MRKLFAAISMGLILPATALPTMAEETGVIDFELSGLATASGSVYVSFYDSEDTWLGDATVTRVVLDVEQSRDEEIVKGSVELPVGEYAISLYFDANGNGEMDTNFIGIPKEPVAMSNNAKARFGPPKYKDAVFTLTAEGVNQNIVVVTVD</sequence>
<keyword evidence="1" id="KW-0732">Signal</keyword>
<dbReference type="Proteomes" id="UP000326287">
    <property type="component" value="Chromosome"/>
</dbReference>
<dbReference type="RefSeq" id="WP_153239605.1">
    <property type="nucleotide sequence ID" value="NZ_CP036422.1"/>
</dbReference>
<feature type="chain" id="PRO_5024891039" evidence="1">
    <location>
        <begin position="19"/>
        <end position="150"/>
    </location>
</feature>
<gene>
    <name evidence="2" type="ORF">EY643_12780</name>
</gene>
<dbReference type="EMBL" id="CP036422">
    <property type="protein sequence ID" value="QFU76463.1"/>
    <property type="molecule type" value="Genomic_DNA"/>
</dbReference>
<evidence type="ECO:0000313" key="3">
    <source>
        <dbReference type="Proteomes" id="UP000326287"/>
    </source>
</evidence>